<dbReference type="EMBL" id="FOHX01000022">
    <property type="protein sequence ID" value="SEU44072.1"/>
    <property type="molecule type" value="Genomic_DNA"/>
</dbReference>
<protein>
    <submittedName>
        <fullName evidence="1">Uncharacterized protein</fullName>
    </submittedName>
</protein>
<evidence type="ECO:0000313" key="2">
    <source>
        <dbReference type="Proteomes" id="UP000199361"/>
    </source>
</evidence>
<keyword evidence="2" id="KW-1185">Reference proteome</keyword>
<dbReference type="AlphaFoldDB" id="A0A1I0LSW1"/>
<dbReference type="Proteomes" id="UP000199361">
    <property type="component" value="Unassembled WGS sequence"/>
</dbReference>
<evidence type="ECO:0000313" key="1">
    <source>
        <dbReference type="EMBL" id="SEU44072.1"/>
    </source>
</evidence>
<sequence length="39" mass="4013">MPVPEIAARLVIPTGKNKGSHPSLASVYRALAIEGEAAP</sequence>
<proteinExistence type="predicted"/>
<accession>A0A1I0LSW1</accession>
<name>A0A1I0LSW1_9ACTN</name>
<reference evidence="1 2" key="1">
    <citation type="submission" date="2016-10" db="EMBL/GenBank/DDBJ databases">
        <authorList>
            <person name="de Groot N.N."/>
        </authorList>
    </citation>
    <scope>NUCLEOTIDE SEQUENCE [LARGE SCALE GENOMIC DNA]</scope>
    <source>
        <strain evidence="1 2">CGMCC 4.5598</strain>
    </source>
</reference>
<organism evidence="1 2">
    <name type="scientific">Nonomuraea wenchangensis</name>
    <dbReference type="NCBI Taxonomy" id="568860"/>
    <lineage>
        <taxon>Bacteria</taxon>
        <taxon>Bacillati</taxon>
        <taxon>Actinomycetota</taxon>
        <taxon>Actinomycetes</taxon>
        <taxon>Streptosporangiales</taxon>
        <taxon>Streptosporangiaceae</taxon>
        <taxon>Nonomuraea</taxon>
    </lineage>
</organism>
<gene>
    <name evidence="1" type="ORF">SAMN05421811_122144</name>
</gene>